<evidence type="ECO:0000256" key="1">
    <source>
        <dbReference type="SAM" id="Phobius"/>
    </source>
</evidence>
<evidence type="ECO:0000313" key="3">
    <source>
        <dbReference type="EMBL" id="TRW42794.1"/>
    </source>
</evidence>
<proteinExistence type="predicted"/>
<dbReference type="AlphaFoldDB" id="A0A552WJD6"/>
<reference evidence="3 4" key="1">
    <citation type="submission" date="2019-07" db="EMBL/GenBank/DDBJ databases">
        <title>Georgenia wutianyii sp. nov. and Georgenia *** sp. nov. isolated from plateau pika (Ochotona curzoniae) in the Qinghai-Tibet plateau of China.</title>
        <authorList>
            <person name="Tian Z."/>
        </authorList>
    </citation>
    <scope>NUCLEOTIDE SEQUENCE [LARGE SCALE GENOMIC DNA]</scope>
    <source>
        <strain evidence="3 4">Z446</strain>
    </source>
</reference>
<gene>
    <name evidence="3" type="ORF">FJ693_20185</name>
</gene>
<feature type="transmembrane region" description="Helical" evidence="1">
    <location>
        <begin position="103"/>
        <end position="123"/>
    </location>
</feature>
<dbReference type="Proteomes" id="UP000318693">
    <property type="component" value="Unassembled WGS sequence"/>
</dbReference>
<accession>A0A552WJD6</accession>
<keyword evidence="4" id="KW-1185">Reference proteome</keyword>
<feature type="domain" description="Putative zinc-finger" evidence="2">
    <location>
        <begin position="8"/>
        <end position="35"/>
    </location>
</feature>
<keyword evidence="1" id="KW-0472">Membrane</keyword>
<evidence type="ECO:0000259" key="2">
    <source>
        <dbReference type="Pfam" id="PF13490"/>
    </source>
</evidence>
<organism evidence="3 4">
    <name type="scientific">Georgenia yuyongxinii</name>
    <dbReference type="NCBI Taxonomy" id="2589797"/>
    <lineage>
        <taxon>Bacteria</taxon>
        <taxon>Bacillati</taxon>
        <taxon>Actinomycetota</taxon>
        <taxon>Actinomycetes</taxon>
        <taxon>Micrococcales</taxon>
        <taxon>Bogoriellaceae</taxon>
        <taxon>Georgenia</taxon>
    </lineage>
</organism>
<dbReference type="InterPro" id="IPR027383">
    <property type="entry name" value="Znf_put"/>
</dbReference>
<dbReference type="Pfam" id="PF13490">
    <property type="entry name" value="zf-HC2"/>
    <property type="match status" value="1"/>
</dbReference>
<dbReference type="RefSeq" id="WP_143420211.1">
    <property type="nucleotide sequence ID" value="NZ_VJXR01000140.1"/>
</dbReference>
<keyword evidence="1" id="KW-1133">Transmembrane helix</keyword>
<comment type="caution">
    <text evidence="3">The sequence shown here is derived from an EMBL/GenBank/DDBJ whole genome shotgun (WGS) entry which is preliminary data.</text>
</comment>
<protein>
    <submittedName>
        <fullName evidence="3">Zf-HC2 domain-containing protein</fullName>
    </submittedName>
</protein>
<evidence type="ECO:0000313" key="4">
    <source>
        <dbReference type="Proteomes" id="UP000318693"/>
    </source>
</evidence>
<name>A0A552WJD6_9MICO</name>
<sequence length="311" mass="32306">MSHLGEDVTALVDGQLPPGRTEELLAHVVGCEECAAAIATERDARLRLAAARDVTPSVELTSRLIAMAAEPPQDNRGARALVDVALRPLTSGRTRRRLVARSGFVLAGAAGVAGMLVIVGTLVEQTGDPSAMLAQLTGAAPGRSQLVVSPDTVGLTAEKSAPDTTQAALSWLHEHGWSAPAALPDGLRVSHVDTVVHGPEGGQLLQMELVGQGRQVMILEQYGVLDPVSVADLPVIDLGKHDAYELPVPGTALVLQAGDITVLVAASTEDGTVAEVAAAFPATAPGSDMSDRLDRGWQTLVGWTDLIAETR</sequence>
<dbReference type="EMBL" id="VJXR01000140">
    <property type="protein sequence ID" value="TRW42794.1"/>
    <property type="molecule type" value="Genomic_DNA"/>
</dbReference>
<keyword evidence="1" id="KW-0812">Transmembrane</keyword>